<dbReference type="Proteomes" id="UP000247465">
    <property type="component" value="Chromosome"/>
</dbReference>
<feature type="transmembrane region" description="Helical" evidence="1">
    <location>
        <begin position="77"/>
        <end position="101"/>
    </location>
</feature>
<organism evidence="2 3">
    <name type="scientific">Candidatus Moanibacter tarae</name>
    <dbReference type="NCBI Taxonomy" id="2200854"/>
    <lineage>
        <taxon>Bacteria</taxon>
        <taxon>Pseudomonadati</taxon>
        <taxon>Verrucomicrobiota</taxon>
        <taxon>Opitutia</taxon>
        <taxon>Puniceicoccales</taxon>
        <taxon>Puniceicoccales incertae sedis</taxon>
        <taxon>Candidatus Moanibacter</taxon>
    </lineage>
</organism>
<protein>
    <recommendedName>
        <fullName evidence="4">DUF420 domain-containing protein</fullName>
    </recommendedName>
</protein>
<keyword evidence="1" id="KW-0472">Membrane</keyword>
<feature type="transmembrane region" description="Helical" evidence="1">
    <location>
        <begin position="42"/>
        <end position="62"/>
    </location>
</feature>
<keyword evidence="1" id="KW-0812">Transmembrane</keyword>
<dbReference type="AlphaFoldDB" id="A0A2Z4ABX0"/>
<dbReference type="EMBL" id="CP029803">
    <property type="protein sequence ID" value="AWT59401.1"/>
    <property type="molecule type" value="Genomic_DNA"/>
</dbReference>
<dbReference type="Pfam" id="PF04238">
    <property type="entry name" value="DUF420"/>
    <property type="match status" value="1"/>
</dbReference>
<feature type="transmembrane region" description="Helical" evidence="1">
    <location>
        <begin position="12"/>
        <end position="30"/>
    </location>
</feature>
<accession>A0A2Z4ABX0</accession>
<feature type="transmembrane region" description="Helical" evidence="1">
    <location>
        <begin position="122"/>
        <end position="141"/>
    </location>
</feature>
<dbReference type="InterPro" id="IPR007352">
    <property type="entry name" value="DUF420"/>
</dbReference>
<evidence type="ECO:0000256" key="1">
    <source>
        <dbReference type="SAM" id="Phobius"/>
    </source>
</evidence>
<evidence type="ECO:0000313" key="3">
    <source>
        <dbReference type="Proteomes" id="UP000247465"/>
    </source>
</evidence>
<dbReference type="PANTHER" id="PTHR37692:SF1">
    <property type="entry name" value="DUF420 DOMAIN-CONTAINING PROTEIN"/>
    <property type="match status" value="1"/>
</dbReference>
<evidence type="ECO:0008006" key="4">
    <source>
        <dbReference type="Google" id="ProtNLM"/>
    </source>
</evidence>
<dbReference type="PANTHER" id="PTHR37692">
    <property type="entry name" value="HYPOTHETICAL MEMBRANE SPANNING PROTEIN"/>
    <property type="match status" value="1"/>
</dbReference>
<reference evidence="2 3" key="1">
    <citation type="submission" date="2018-06" db="EMBL/GenBank/DDBJ databases">
        <title>Draft Genome Sequence of a Novel Marine Bacterium Related to the Verrucomicrobia.</title>
        <authorList>
            <person name="Vosseberg J."/>
            <person name="Martijn J."/>
            <person name="Ettema T.J.G."/>
        </authorList>
    </citation>
    <scope>NUCLEOTIDE SEQUENCE [LARGE SCALE GENOMIC DNA]</scope>
    <source>
        <strain evidence="2">TARA_B100001123</strain>
    </source>
</reference>
<proteinExistence type="predicted"/>
<evidence type="ECO:0000313" key="2">
    <source>
        <dbReference type="EMBL" id="AWT59401.1"/>
    </source>
</evidence>
<dbReference type="KEGG" id="mtar:DF168_00589"/>
<keyword evidence="1" id="KW-1133">Transmembrane helix</keyword>
<gene>
    <name evidence="2" type="ORF">DF168_00589</name>
</gene>
<name>A0A2Z4ABX0_9BACT</name>
<sequence>MALESFPFPEVNASLNALAATLLLVGFVFIKCGWTGAHKLSMGGALFVSAVFLTSYITYHILTGARTPFEGKGVIRFVYYSILVTHIILAVAIVPLALRTFQLALMGRFITHKKWARFTFPLWLYVSVTGVLIYFFLYVWYT</sequence>